<evidence type="ECO:0000313" key="1">
    <source>
        <dbReference type="EMBL" id="PSR78192.1"/>
    </source>
</evidence>
<proteinExistence type="predicted"/>
<keyword evidence="2" id="KW-1185">Reference proteome</keyword>
<organism evidence="1 2">
    <name type="scientific">Hermanssonia centrifuga</name>
    <dbReference type="NCBI Taxonomy" id="98765"/>
    <lineage>
        <taxon>Eukaryota</taxon>
        <taxon>Fungi</taxon>
        <taxon>Dikarya</taxon>
        <taxon>Basidiomycota</taxon>
        <taxon>Agaricomycotina</taxon>
        <taxon>Agaricomycetes</taxon>
        <taxon>Polyporales</taxon>
        <taxon>Meruliaceae</taxon>
        <taxon>Hermanssonia</taxon>
    </lineage>
</organism>
<gene>
    <name evidence="1" type="ORF">PHLCEN_2v7524</name>
</gene>
<evidence type="ECO:0000313" key="2">
    <source>
        <dbReference type="Proteomes" id="UP000186601"/>
    </source>
</evidence>
<name>A0A2R6NWD7_9APHY</name>
<dbReference type="STRING" id="98765.A0A2R6NWD7"/>
<dbReference type="Proteomes" id="UP000186601">
    <property type="component" value="Unassembled WGS sequence"/>
</dbReference>
<dbReference type="OrthoDB" id="3242181at2759"/>
<reference evidence="1 2" key="1">
    <citation type="submission" date="2018-02" db="EMBL/GenBank/DDBJ databases">
        <title>Genome sequence of the basidiomycete white-rot fungus Phlebia centrifuga.</title>
        <authorList>
            <person name="Granchi Z."/>
            <person name="Peng M."/>
            <person name="de Vries R.P."/>
            <person name="Hilden K."/>
            <person name="Makela M.R."/>
            <person name="Grigoriev I."/>
            <person name="Riley R."/>
        </authorList>
    </citation>
    <scope>NUCLEOTIDE SEQUENCE [LARGE SCALE GENOMIC DNA]</scope>
    <source>
        <strain evidence="1 2">FBCC195</strain>
    </source>
</reference>
<protein>
    <submittedName>
        <fullName evidence="1">Uncharacterized protein</fullName>
    </submittedName>
</protein>
<comment type="caution">
    <text evidence="1">The sequence shown here is derived from an EMBL/GenBank/DDBJ whole genome shotgun (WGS) entry which is preliminary data.</text>
</comment>
<dbReference type="EMBL" id="MLYV02000755">
    <property type="protein sequence ID" value="PSR78192.1"/>
    <property type="molecule type" value="Genomic_DNA"/>
</dbReference>
<accession>A0A2R6NWD7</accession>
<dbReference type="AlphaFoldDB" id="A0A2R6NWD7"/>
<sequence>MSTASLPSYVAPSFSRTPSYTAEPTAYEQRLALNRLRPRPSGEITKQSKGGGVSLRFIAQANDATLPVYGCGATVEGAVEVAKPDGVLSVDVKIKGTLHLKEIAEGGTVTYELCLSRMSLWNKDRDPGVCPPSLSFSLPLPATFNDGKNDFPLPPTHEVHLNGMPGFRATVEYSVTAYVDKGILKKAATSILPKQQNSNTVSTPFIYYPRSRPSVPIPPPMVFSSRTPGVIETSDWRCFESIIPARSSGVSDITTKVLPPMALHAVF</sequence>